<sequence length="1072" mass="119347">MNGGEFPLHRRDFEQSLAKVRSGVGQQTRPVSRFASVVPSSSITSLGDDGKDASKPLVVNAAIEQVVVEPTAASELDHALASRRSAWDRESVLGELFPETKKLFDALARRRIRLAEHYNLRPHGLFGANASIENRADWAIDYFDAAQRFVDLAGELADLPPTHLAQLRSIVSEINRDELKRELITRYEGDSTEEIQQLLLTQTIAEAAYQIQRERLANSGLPRLPSGSIDVAELKSLIERECSESRAMVTLNRLKQRTVNAYHQAEYVSLMERDQEELQGFTRSGQTIAANGQVLLILESLDSELESKFKNLIRSETFRCILFQLDQKTLEQLQVEELVIDSESASVMTSLLEMLQLSDEDLVELATRCNRESEPVERHQLALSVVLRRALDASAEDRLDWLRAVGQLARPEIDEDSDDKLEKYQSTPAQRWSRDNLARGIMARFAVASNRPTEVVAVDDVVLAIKNGGVPLADIGSLRSRVMNQALWLKTHLFLVLGLLVVLFGFFVDVNANSMHSYYRNHLVNAFFVSRPRSQAGDTRSDDSANPLLARDAVLPISENGFRLTQLSPKNCAAPYLIVNGALNLQAVDDPKLRDRKCDPFFFSKRFCGSVRTGFIRSGLFEQVHRKMNLGTAMAISAAAVAPNMGRRTNGFLVFIMTLLNIRLGYWVPNPASFLRTASKGAGATGIGQTVSAEDSSGLLDSGKLSTKSFVVDWKTVFQTELDDEISPRRIAAYPESSERELRLKELTSNNDNHLTGLALSGGGIRSASFALGVLQAVSDIGVFLHIDYLSTVSGGGYTGCGLSVAMARDCVNAAMDVNGDVGNDGDKTEDNHDKVFHDERGRAYANRRLAATYYARELISNLHTEKDWSNVSDGGHIENLGAFELLRRRCRLIIISDAEADPNYQFDGLATLIRLAKLELNTEIEIKVDSIRPKWPVDQSGRPIESKTGVREYVSQSHFAIGKINYPPNETATEGQSLEATLVYLKSSITGDEELPISEYRDRHPEFPHQPTSDQFFDQDQFDAYRLLGCKIALDAFGQNESKADTRHDVFRTYQDFTAWVENARQDSTTN</sequence>
<dbReference type="EMBL" id="SJPY01000005">
    <property type="protein sequence ID" value="TWU40027.1"/>
    <property type="molecule type" value="Genomic_DNA"/>
</dbReference>
<reference evidence="4 5" key="1">
    <citation type="submission" date="2019-02" db="EMBL/GenBank/DDBJ databases">
        <title>Deep-cultivation of Planctomycetes and their phenomic and genomic characterization uncovers novel biology.</title>
        <authorList>
            <person name="Wiegand S."/>
            <person name="Jogler M."/>
            <person name="Boedeker C."/>
            <person name="Pinto D."/>
            <person name="Vollmers J."/>
            <person name="Rivas-Marin E."/>
            <person name="Kohn T."/>
            <person name="Peeters S.H."/>
            <person name="Heuer A."/>
            <person name="Rast P."/>
            <person name="Oberbeckmann S."/>
            <person name="Bunk B."/>
            <person name="Jeske O."/>
            <person name="Meyerdierks A."/>
            <person name="Storesund J.E."/>
            <person name="Kallscheuer N."/>
            <person name="Luecker S."/>
            <person name="Lage O.M."/>
            <person name="Pohl T."/>
            <person name="Merkel B.J."/>
            <person name="Hornburger P."/>
            <person name="Mueller R.-W."/>
            <person name="Bruemmer F."/>
            <person name="Labrenz M."/>
            <person name="Spormann A.M."/>
            <person name="Op Den Camp H."/>
            <person name="Overmann J."/>
            <person name="Amann R."/>
            <person name="Jetten M.S.M."/>
            <person name="Mascher T."/>
            <person name="Medema M.H."/>
            <person name="Devos D.P."/>
            <person name="Kaster A.-K."/>
            <person name="Ovreas L."/>
            <person name="Rohde M."/>
            <person name="Galperin M.Y."/>
            <person name="Jogler C."/>
        </authorList>
    </citation>
    <scope>NUCLEOTIDE SEQUENCE [LARGE SCALE GENOMIC DNA]</scope>
    <source>
        <strain evidence="4 5">Q31b</strain>
    </source>
</reference>
<dbReference type="InterPro" id="IPR002641">
    <property type="entry name" value="PNPLA_dom"/>
</dbReference>
<dbReference type="Proteomes" id="UP000315471">
    <property type="component" value="Unassembled WGS sequence"/>
</dbReference>
<dbReference type="GO" id="GO:0004623">
    <property type="term" value="F:phospholipase A2 activity"/>
    <property type="evidence" value="ECO:0007669"/>
    <property type="project" value="TreeGrafter"/>
</dbReference>
<evidence type="ECO:0000256" key="1">
    <source>
        <dbReference type="ARBA" id="ARBA00023098"/>
    </source>
</evidence>
<dbReference type="InterPro" id="IPR016035">
    <property type="entry name" value="Acyl_Trfase/lysoPLipase"/>
</dbReference>
<dbReference type="PANTHER" id="PTHR10728:SF40">
    <property type="entry name" value="PATATIN FAMILY PROTEIN"/>
    <property type="match status" value="1"/>
</dbReference>
<gene>
    <name evidence="4" type="ORF">Q31b_33710</name>
</gene>
<evidence type="ECO:0000313" key="4">
    <source>
        <dbReference type="EMBL" id="TWU40027.1"/>
    </source>
</evidence>
<feature type="transmembrane region" description="Helical" evidence="2">
    <location>
        <begin position="652"/>
        <end position="669"/>
    </location>
</feature>
<dbReference type="GO" id="GO:0046475">
    <property type="term" value="P:glycerophospholipid catabolic process"/>
    <property type="evidence" value="ECO:0007669"/>
    <property type="project" value="TreeGrafter"/>
</dbReference>
<evidence type="ECO:0000313" key="5">
    <source>
        <dbReference type="Proteomes" id="UP000315471"/>
    </source>
</evidence>
<accession>A0A5C6DVS9</accession>
<dbReference type="PANTHER" id="PTHR10728">
    <property type="entry name" value="CYTOSOLIC PHOSPHOLIPASE A2"/>
    <property type="match status" value="1"/>
</dbReference>
<dbReference type="SUPFAM" id="SSF52151">
    <property type="entry name" value="FabD/lysophospholipase-like"/>
    <property type="match status" value="1"/>
</dbReference>
<keyword evidence="1" id="KW-0443">Lipid metabolism</keyword>
<feature type="domain" description="PNPLA" evidence="3">
    <location>
        <begin position="758"/>
        <end position="808"/>
    </location>
</feature>
<keyword evidence="2" id="KW-1133">Transmembrane helix</keyword>
<proteinExistence type="predicted"/>
<comment type="caution">
    <text evidence="4">The sequence shown here is derived from an EMBL/GenBank/DDBJ whole genome shotgun (WGS) entry which is preliminary data.</text>
</comment>
<organism evidence="4 5">
    <name type="scientific">Novipirellula aureliae</name>
    <dbReference type="NCBI Taxonomy" id="2527966"/>
    <lineage>
        <taxon>Bacteria</taxon>
        <taxon>Pseudomonadati</taxon>
        <taxon>Planctomycetota</taxon>
        <taxon>Planctomycetia</taxon>
        <taxon>Pirellulales</taxon>
        <taxon>Pirellulaceae</taxon>
        <taxon>Novipirellula</taxon>
    </lineage>
</organism>
<feature type="transmembrane region" description="Helical" evidence="2">
    <location>
        <begin position="487"/>
        <end position="508"/>
    </location>
</feature>
<name>A0A5C6DVS9_9BACT</name>
<dbReference type="Pfam" id="PF01734">
    <property type="entry name" value="Patatin"/>
    <property type="match status" value="1"/>
</dbReference>
<keyword evidence="5" id="KW-1185">Reference proteome</keyword>
<evidence type="ECO:0000259" key="3">
    <source>
        <dbReference type="Pfam" id="PF01734"/>
    </source>
</evidence>
<evidence type="ECO:0000256" key="2">
    <source>
        <dbReference type="SAM" id="Phobius"/>
    </source>
</evidence>
<dbReference type="AlphaFoldDB" id="A0A5C6DVS9"/>
<dbReference type="Gene3D" id="3.40.1090.10">
    <property type="entry name" value="Cytosolic phospholipase A2 catalytic domain"/>
    <property type="match status" value="1"/>
</dbReference>
<dbReference type="GO" id="GO:0005829">
    <property type="term" value="C:cytosol"/>
    <property type="evidence" value="ECO:0007669"/>
    <property type="project" value="TreeGrafter"/>
</dbReference>
<keyword evidence="2" id="KW-0472">Membrane</keyword>
<protein>
    <submittedName>
        <fullName evidence="4">Patatin-like phospholipase</fullName>
    </submittedName>
</protein>
<keyword evidence="2" id="KW-0812">Transmembrane</keyword>